<evidence type="ECO:0000256" key="3">
    <source>
        <dbReference type="ARBA" id="ARBA00022475"/>
    </source>
</evidence>
<comment type="subcellular location">
    <subcellularLocation>
        <location evidence="1">Cell membrane</location>
        <topology evidence="1">Multi-pass membrane protein</topology>
    </subcellularLocation>
</comment>
<dbReference type="RefSeq" id="WP_119900248.1">
    <property type="nucleotide sequence ID" value="NZ_QNRC01000004.1"/>
</dbReference>
<keyword evidence="3" id="KW-1003">Cell membrane</keyword>
<sequence>MRIVGRHLNGGGLAARVLRGSMVTLIGFGGGQALRLVSNLILTRLLVPEAFGLMMLVTVLIIGLKMFSDIGIAQSILRSPRGDEQLFLDTAWSLDLIRGALLWGLACLLARPMADFYDIPQLAQLLPVTALVLLIGGFEPTRVDTAARHMELGRITAFELASQACGILVMIGLAALTGSVWALVAGQIVASLIRLGLMVRGLPGQGNRFRIDPTALRELLGFGIWIFASTVAGYLAAQGDKLVLSKFLTLEMLGIYNIGYFLAAVPGMLGGALVGRLMIPLYRERPPSASAANFAALRRFRFLLSGSLVGLGLFLAVIGVWLVGLLYDPRYAAAGPVLVLLSLAFLPQLIVQSYDQIALTVGASRMFCLVSVARGALMLACVGAGAAWLGLKGAVLGQALAYLLSYPIVAWLAWRYGAWDPVHDAIMGLVSIVGAGFALWLHAATIAALP</sequence>
<evidence type="ECO:0000256" key="4">
    <source>
        <dbReference type="ARBA" id="ARBA00022692"/>
    </source>
</evidence>
<dbReference type="InterPro" id="IPR050833">
    <property type="entry name" value="Poly_Biosynth_Transport"/>
</dbReference>
<comment type="caution">
    <text evidence="8">The sequence shown here is derived from an EMBL/GenBank/DDBJ whole genome shotgun (WGS) entry which is preliminary data.</text>
</comment>
<feature type="transmembrane region" description="Helical" evidence="7">
    <location>
        <begin position="426"/>
        <end position="449"/>
    </location>
</feature>
<evidence type="ECO:0000256" key="5">
    <source>
        <dbReference type="ARBA" id="ARBA00022989"/>
    </source>
</evidence>
<proteinExistence type="inferred from homology"/>
<evidence type="ECO:0000256" key="1">
    <source>
        <dbReference type="ARBA" id="ARBA00004651"/>
    </source>
</evidence>
<dbReference type="AlphaFoldDB" id="A0A419A0M8"/>
<feature type="transmembrane region" description="Helical" evidence="7">
    <location>
        <begin position="50"/>
        <end position="67"/>
    </location>
</feature>
<reference evidence="9" key="1">
    <citation type="submission" date="2018-09" db="EMBL/GenBank/DDBJ databases">
        <title>Paracoccus onubensis nov. sp. a moderate halophilic bacterium isolated from Gruta de las Maravillas (Aracena, Spain).</title>
        <authorList>
            <person name="Jurado V."/>
            <person name="Gutierrez-Patricio S."/>
            <person name="Gonzalez-Pimentel J.L."/>
            <person name="Miller A.Z."/>
            <person name="Laiz L."/>
            <person name="Saiz-Jimenez C."/>
        </authorList>
    </citation>
    <scope>NUCLEOTIDE SEQUENCE [LARGE SCALE GENOMIC DNA]</scope>
    <source>
        <strain evidence="9">DSM 26381</strain>
    </source>
</reference>
<dbReference type="PANTHER" id="PTHR30250:SF10">
    <property type="entry name" value="LIPOPOLYSACCHARIDE BIOSYNTHESIS PROTEIN WZXC"/>
    <property type="match status" value="1"/>
</dbReference>
<keyword evidence="9" id="KW-1185">Reference proteome</keyword>
<feature type="transmembrane region" description="Helical" evidence="7">
    <location>
        <begin position="366"/>
        <end position="389"/>
    </location>
</feature>
<feature type="transmembrane region" description="Helical" evidence="7">
    <location>
        <begin position="180"/>
        <end position="199"/>
    </location>
</feature>
<feature type="transmembrane region" description="Helical" evidence="7">
    <location>
        <begin position="152"/>
        <end position="174"/>
    </location>
</feature>
<feature type="transmembrane region" description="Helical" evidence="7">
    <location>
        <begin position="257"/>
        <end position="279"/>
    </location>
</feature>
<feature type="transmembrane region" description="Helical" evidence="7">
    <location>
        <begin position="333"/>
        <end position="354"/>
    </location>
</feature>
<organism evidence="8 9">
    <name type="scientific">Paracoccus siganidrum</name>
    <dbReference type="NCBI Taxonomy" id="1276757"/>
    <lineage>
        <taxon>Bacteria</taxon>
        <taxon>Pseudomonadati</taxon>
        <taxon>Pseudomonadota</taxon>
        <taxon>Alphaproteobacteria</taxon>
        <taxon>Rhodobacterales</taxon>
        <taxon>Paracoccaceae</taxon>
        <taxon>Paracoccus</taxon>
    </lineage>
</organism>
<feature type="transmembrane region" description="Helical" evidence="7">
    <location>
        <begin position="300"/>
        <end position="327"/>
    </location>
</feature>
<dbReference type="GO" id="GO:0005886">
    <property type="term" value="C:plasma membrane"/>
    <property type="evidence" value="ECO:0007669"/>
    <property type="project" value="UniProtKB-SubCell"/>
</dbReference>
<feature type="transmembrane region" description="Helical" evidence="7">
    <location>
        <begin position="219"/>
        <end position="237"/>
    </location>
</feature>
<evidence type="ECO:0000313" key="9">
    <source>
        <dbReference type="Proteomes" id="UP000283587"/>
    </source>
</evidence>
<dbReference type="OrthoDB" id="7605542at2"/>
<dbReference type="Pfam" id="PF13440">
    <property type="entry name" value="Polysacc_synt_3"/>
    <property type="match status" value="1"/>
</dbReference>
<comment type="similarity">
    <text evidence="2">Belongs to the polysaccharide synthase family.</text>
</comment>
<accession>A0A419A0M8</accession>
<feature type="transmembrane region" description="Helical" evidence="7">
    <location>
        <begin position="20"/>
        <end position="38"/>
    </location>
</feature>
<dbReference type="EMBL" id="QZEW01000097">
    <property type="protein sequence ID" value="RJL06410.1"/>
    <property type="molecule type" value="Genomic_DNA"/>
</dbReference>
<feature type="transmembrane region" description="Helical" evidence="7">
    <location>
        <begin position="395"/>
        <end position="414"/>
    </location>
</feature>
<dbReference type="Proteomes" id="UP000283587">
    <property type="component" value="Unassembled WGS sequence"/>
</dbReference>
<name>A0A419A0M8_9RHOB</name>
<evidence type="ECO:0000256" key="7">
    <source>
        <dbReference type="SAM" id="Phobius"/>
    </source>
</evidence>
<keyword evidence="5 7" id="KW-1133">Transmembrane helix</keyword>
<evidence type="ECO:0000256" key="2">
    <source>
        <dbReference type="ARBA" id="ARBA00007430"/>
    </source>
</evidence>
<protein>
    <submittedName>
        <fullName evidence="8">Polysaccharide biosynthesis protein</fullName>
    </submittedName>
</protein>
<keyword evidence="6 7" id="KW-0472">Membrane</keyword>
<keyword evidence="4 7" id="KW-0812">Transmembrane</keyword>
<evidence type="ECO:0000313" key="8">
    <source>
        <dbReference type="EMBL" id="RJL06410.1"/>
    </source>
</evidence>
<evidence type="ECO:0000256" key="6">
    <source>
        <dbReference type="ARBA" id="ARBA00023136"/>
    </source>
</evidence>
<gene>
    <name evidence="8" type="ORF">D3P05_18325</name>
</gene>
<dbReference type="PANTHER" id="PTHR30250">
    <property type="entry name" value="PST FAMILY PREDICTED COLANIC ACID TRANSPORTER"/>
    <property type="match status" value="1"/>
</dbReference>